<accession>A0AAW2A6R9</accession>
<dbReference type="AlphaFoldDB" id="A0AAW2A6R9"/>
<evidence type="ECO:0000313" key="1">
    <source>
        <dbReference type="EMBL" id="KAK9969336.1"/>
    </source>
</evidence>
<dbReference type="EMBL" id="JAWDJR010000009">
    <property type="protein sequence ID" value="KAK9969336.1"/>
    <property type="molecule type" value="Genomic_DNA"/>
</dbReference>
<keyword evidence="2" id="KW-1185">Reference proteome</keyword>
<evidence type="ECO:0000313" key="2">
    <source>
        <dbReference type="Proteomes" id="UP001479290"/>
    </source>
</evidence>
<proteinExistence type="predicted"/>
<reference evidence="1 2" key="1">
    <citation type="submission" date="2024-05" db="EMBL/GenBank/DDBJ databases">
        <title>A high-quality chromosomal-level genome assembly of Topmouth culter (Culter alburnus).</title>
        <authorList>
            <person name="Zhao H."/>
        </authorList>
    </citation>
    <scope>NUCLEOTIDE SEQUENCE [LARGE SCALE GENOMIC DNA]</scope>
    <source>
        <strain evidence="1">CATC2023</strain>
        <tissue evidence="1">Muscle</tissue>
    </source>
</reference>
<name>A0AAW2A6R9_CULAL</name>
<dbReference type="Proteomes" id="UP001479290">
    <property type="component" value="Unassembled WGS sequence"/>
</dbReference>
<gene>
    <name evidence="1" type="ORF">ABG768_027518</name>
</gene>
<sequence length="77" mass="8560">MDTKQAKFVWADATEFFWIPIPAGALISESNILPTVPPRHNVSSVGLLQCTGLLRSYMGASINTKQKNSFQCQEHHT</sequence>
<protein>
    <submittedName>
        <fullName evidence="1">Uncharacterized protein</fullName>
    </submittedName>
</protein>
<organism evidence="1 2">
    <name type="scientific">Culter alburnus</name>
    <name type="common">Topmouth culter</name>
    <dbReference type="NCBI Taxonomy" id="194366"/>
    <lineage>
        <taxon>Eukaryota</taxon>
        <taxon>Metazoa</taxon>
        <taxon>Chordata</taxon>
        <taxon>Craniata</taxon>
        <taxon>Vertebrata</taxon>
        <taxon>Euteleostomi</taxon>
        <taxon>Actinopterygii</taxon>
        <taxon>Neopterygii</taxon>
        <taxon>Teleostei</taxon>
        <taxon>Ostariophysi</taxon>
        <taxon>Cypriniformes</taxon>
        <taxon>Xenocyprididae</taxon>
        <taxon>Xenocypridinae</taxon>
        <taxon>Culter</taxon>
    </lineage>
</organism>
<comment type="caution">
    <text evidence="1">The sequence shown here is derived from an EMBL/GenBank/DDBJ whole genome shotgun (WGS) entry which is preliminary data.</text>
</comment>
<feature type="non-terminal residue" evidence="1">
    <location>
        <position position="77"/>
    </location>
</feature>